<gene>
    <name evidence="2" type="ORF">pdam_00006928</name>
</gene>
<evidence type="ECO:0000313" key="3">
    <source>
        <dbReference type="Proteomes" id="UP000275408"/>
    </source>
</evidence>
<dbReference type="Proteomes" id="UP000275408">
    <property type="component" value="Unassembled WGS sequence"/>
</dbReference>
<proteinExistence type="predicted"/>
<organism evidence="2 3">
    <name type="scientific">Pocillopora damicornis</name>
    <name type="common">Cauliflower coral</name>
    <name type="synonym">Millepora damicornis</name>
    <dbReference type="NCBI Taxonomy" id="46731"/>
    <lineage>
        <taxon>Eukaryota</taxon>
        <taxon>Metazoa</taxon>
        <taxon>Cnidaria</taxon>
        <taxon>Anthozoa</taxon>
        <taxon>Hexacorallia</taxon>
        <taxon>Scleractinia</taxon>
        <taxon>Astrocoeniina</taxon>
        <taxon>Pocilloporidae</taxon>
        <taxon>Pocillopora</taxon>
    </lineage>
</organism>
<dbReference type="EMBL" id="RCHS01001985">
    <property type="protein sequence ID" value="RMX50318.1"/>
    <property type="molecule type" value="Genomic_DNA"/>
</dbReference>
<evidence type="ECO:0000256" key="1">
    <source>
        <dbReference type="SAM" id="MobiDB-lite"/>
    </source>
</evidence>
<accession>A0A3M6UA04</accession>
<feature type="region of interest" description="Disordered" evidence="1">
    <location>
        <begin position="54"/>
        <end position="84"/>
    </location>
</feature>
<evidence type="ECO:0000313" key="2">
    <source>
        <dbReference type="EMBL" id="RMX50318.1"/>
    </source>
</evidence>
<dbReference type="AlphaFoldDB" id="A0A3M6UA04"/>
<feature type="compositionally biased region" description="Basic residues" evidence="1">
    <location>
        <begin position="65"/>
        <end position="84"/>
    </location>
</feature>
<name>A0A3M6UA04_POCDA</name>
<sequence>MEHRYTEHEEDKQPKVVSRYADKFKMAEVSDYPCSSLSEDDEYSDPLEVAASAGARLSTQEKASISRKRKVQTNPAKKKRNVRG</sequence>
<comment type="caution">
    <text evidence="2">The sequence shown here is derived from an EMBL/GenBank/DDBJ whole genome shotgun (WGS) entry which is preliminary data.</text>
</comment>
<keyword evidence="3" id="KW-1185">Reference proteome</keyword>
<reference evidence="2 3" key="1">
    <citation type="journal article" date="2018" name="Sci. Rep.">
        <title>Comparative analysis of the Pocillopora damicornis genome highlights role of immune system in coral evolution.</title>
        <authorList>
            <person name="Cunning R."/>
            <person name="Bay R.A."/>
            <person name="Gillette P."/>
            <person name="Baker A.C."/>
            <person name="Traylor-Knowles N."/>
        </authorList>
    </citation>
    <scope>NUCLEOTIDE SEQUENCE [LARGE SCALE GENOMIC DNA]</scope>
    <source>
        <strain evidence="2">RSMAS</strain>
        <tissue evidence="2">Whole animal</tissue>
    </source>
</reference>
<protein>
    <submittedName>
        <fullName evidence="2">Uncharacterized protein</fullName>
    </submittedName>
</protein>